<name>A0A803PIW7_CANSA</name>
<reference evidence="1" key="2">
    <citation type="submission" date="2021-03" db="UniProtKB">
        <authorList>
            <consortium name="EnsemblPlants"/>
        </authorList>
    </citation>
    <scope>IDENTIFICATION</scope>
</reference>
<dbReference type="Proteomes" id="UP000596661">
    <property type="component" value="Chromosome 4"/>
</dbReference>
<organism evidence="1 2">
    <name type="scientific">Cannabis sativa</name>
    <name type="common">Hemp</name>
    <name type="synonym">Marijuana</name>
    <dbReference type="NCBI Taxonomy" id="3483"/>
    <lineage>
        <taxon>Eukaryota</taxon>
        <taxon>Viridiplantae</taxon>
        <taxon>Streptophyta</taxon>
        <taxon>Embryophyta</taxon>
        <taxon>Tracheophyta</taxon>
        <taxon>Spermatophyta</taxon>
        <taxon>Magnoliopsida</taxon>
        <taxon>eudicotyledons</taxon>
        <taxon>Gunneridae</taxon>
        <taxon>Pentapetalae</taxon>
        <taxon>rosids</taxon>
        <taxon>fabids</taxon>
        <taxon>Rosales</taxon>
        <taxon>Cannabaceae</taxon>
        <taxon>Cannabis</taxon>
    </lineage>
</organism>
<sequence length="191" mass="22108">MASSSRQRKRTISSLQQEEQRRKLRRKLFSNGRFAQKFHEDFSKRDILIGKKCDLDALRYVNFSNLFRDMDWETLIGIQTYIYPRLVRAFYACNETSCNPYSIRGTLKGVRFTLTIDSLNKLLDVPNEGLLLDPRPRLKNDAYDNHALFSNRICVGEGEIGTGIVNNPIRVRLSLQQLKKKVDSHGNAKLL</sequence>
<keyword evidence="2" id="KW-1185">Reference proteome</keyword>
<dbReference type="EMBL" id="UZAU01000369">
    <property type="status" value="NOT_ANNOTATED_CDS"/>
    <property type="molecule type" value="Genomic_DNA"/>
</dbReference>
<dbReference type="AlphaFoldDB" id="A0A803PIW7"/>
<evidence type="ECO:0000313" key="2">
    <source>
        <dbReference type="Proteomes" id="UP000596661"/>
    </source>
</evidence>
<dbReference type="Gramene" id="evm.model.04.829">
    <property type="protein sequence ID" value="cds.evm.model.04.829"/>
    <property type="gene ID" value="evm.TU.04.829"/>
</dbReference>
<dbReference type="EnsemblPlants" id="evm.model.04.829">
    <property type="protein sequence ID" value="cds.evm.model.04.829"/>
    <property type="gene ID" value="evm.TU.04.829"/>
</dbReference>
<accession>A0A803PIW7</accession>
<reference evidence="1" key="1">
    <citation type="submission" date="2018-11" db="EMBL/GenBank/DDBJ databases">
        <authorList>
            <person name="Grassa J C."/>
        </authorList>
    </citation>
    <scope>NUCLEOTIDE SEQUENCE [LARGE SCALE GENOMIC DNA]</scope>
</reference>
<protein>
    <submittedName>
        <fullName evidence="1">Uncharacterized protein</fullName>
    </submittedName>
</protein>
<proteinExistence type="predicted"/>
<evidence type="ECO:0000313" key="1">
    <source>
        <dbReference type="EnsemblPlants" id="cds.evm.model.04.829"/>
    </source>
</evidence>